<keyword evidence="9" id="KW-1185">Reference proteome</keyword>
<evidence type="ECO:0000256" key="4">
    <source>
        <dbReference type="ARBA" id="ARBA00022982"/>
    </source>
</evidence>
<evidence type="ECO:0000259" key="7">
    <source>
        <dbReference type="Pfam" id="PF00127"/>
    </source>
</evidence>
<dbReference type="InterPro" id="IPR008972">
    <property type="entry name" value="Cupredoxin"/>
</dbReference>
<proteinExistence type="predicted"/>
<dbReference type="EMBL" id="JBHTAT010000001">
    <property type="protein sequence ID" value="MFC7255445.1"/>
    <property type="molecule type" value="Genomic_DNA"/>
</dbReference>
<feature type="domain" description="Blue (type 1) copper" evidence="7">
    <location>
        <begin position="37"/>
        <end position="138"/>
    </location>
</feature>
<dbReference type="PROSITE" id="PS51257">
    <property type="entry name" value="PROKAR_LIPOPROTEIN"/>
    <property type="match status" value="1"/>
</dbReference>
<dbReference type="GO" id="GO:0016020">
    <property type="term" value="C:membrane"/>
    <property type="evidence" value="ECO:0007669"/>
    <property type="project" value="UniProtKB-SubCell"/>
</dbReference>
<organism evidence="8 9">
    <name type="scientific">Haloplanus litoreus</name>
    <dbReference type="NCBI Taxonomy" id="767515"/>
    <lineage>
        <taxon>Archaea</taxon>
        <taxon>Methanobacteriati</taxon>
        <taxon>Methanobacteriota</taxon>
        <taxon>Stenosarchaea group</taxon>
        <taxon>Halobacteria</taxon>
        <taxon>Halobacteriales</taxon>
        <taxon>Haloferacaceae</taxon>
        <taxon>Haloplanus</taxon>
    </lineage>
</organism>
<evidence type="ECO:0000256" key="3">
    <source>
        <dbReference type="ARBA" id="ARBA00022723"/>
    </source>
</evidence>
<dbReference type="Proteomes" id="UP001596434">
    <property type="component" value="Unassembled WGS sequence"/>
</dbReference>
<protein>
    <submittedName>
        <fullName evidence="8">Plastocyanin/azurin family copper-binding protein</fullName>
    </submittedName>
</protein>
<name>A0ABD5ZXN7_9EURY</name>
<evidence type="ECO:0000313" key="9">
    <source>
        <dbReference type="Proteomes" id="UP001596434"/>
    </source>
</evidence>
<dbReference type="Gene3D" id="2.60.40.420">
    <property type="entry name" value="Cupredoxins - blue copper proteins"/>
    <property type="match status" value="1"/>
</dbReference>
<dbReference type="PROSITE" id="PS00196">
    <property type="entry name" value="COPPER_BLUE"/>
    <property type="match status" value="1"/>
</dbReference>
<comment type="subcellular location">
    <subcellularLocation>
        <location evidence="1">Membrane</location>
    </subcellularLocation>
</comment>
<comment type="caution">
    <text evidence="8">The sequence shown here is derived from an EMBL/GenBank/DDBJ whole genome shotgun (WGS) entry which is preliminary data.</text>
</comment>
<evidence type="ECO:0000256" key="6">
    <source>
        <dbReference type="ARBA" id="ARBA00023136"/>
    </source>
</evidence>
<dbReference type="AlphaFoldDB" id="A0ABD5ZXN7"/>
<keyword evidence="2" id="KW-0813">Transport</keyword>
<evidence type="ECO:0000256" key="1">
    <source>
        <dbReference type="ARBA" id="ARBA00004370"/>
    </source>
</evidence>
<keyword evidence="5" id="KW-0186">Copper</keyword>
<evidence type="ECO:0000256" key="2">
    <source>
        <dbReference type="ARBA" id="ARBA00022448"/>
    </source>
</evidence>
<reference evidence="8 9" key="1">
    <citation type="journal article" date="2019" name="Int. J. Syst. Evol. Microbiol.">
        <title>The Global Catalogue of Microorganisms (GCM) 10K type strain sequencing project: providing services to taxonomists for standard genome sequencing and annotation.</title>
        <authorList>
            <consortium name="The Broad Institute Genomics Platform"/>
            <consortium name="The Broad Institute Genome Sequencing Center for Infectious Disease"/>
            <person name="Wu L."/>
            <person name="Ma J."/>
        </authorList>
    </citation>
    <scope>NUCLEOTIDE SEQUENCE [LARGE SCALE GENOMIC DNA]</scope>
    <source>
        <strain evidence="8 9">GX21</strain>
    </source>
</reference>
<dbReference type="GeneID" id="96953806"/>
<sequence>MRRRRLLATLGSGLAVGSAGCTAAGTVSGGADGDVGMTATAFEPSNITVTPGEEVVWYNNSARAHSITAYDEGIPADADFFATGGYESTQAAREAWDGMNGAITSGETFSHTFEIPGRYNYFCIPHERAGMVGTVVVEE</sequence>
<dbReference type="InterPro" id="IPR028871">
    <property type="entry name" value="BlueCu_1_BS"/>
</dbReference>
<evidence type="ECO:0000256" key="5">
    <source>
        <dbReference type="ARBA" id="ARBA00023008"/>
    </source>
</evidence>
<keyword evidence="3" id="KW-0479">Metal-binding</keyword>
<keyword evidence="6" id="KW-0472">Membrane</keyword>
<dbReference type="GO" id="GO:0046872">
    <property type="term" value="F:metal ion binding"/>
    <property type="evidence" value="ECO:0007669"/>
    <property type="project" value="UniProtKB-KW"/>
</dbReference>
<accession>A0ABD5ZXN7</accession>
<dbReference type="InterPro" id="IPR000923">
    <property type="entry name" value="BlueCu_1"/>
</dbReference>
<evidence type="ECO:0000313" key="8">
    <source>
        <dbReference type="EMBL" id="MFC7255445.1"/>
    </source>
</evidence>
<dbReference type="PANTHER" id="PTHR34192">
    <property type="entry name" value="PLASTOCYANIN MAJOR ISOFORM, CHLOROPLASTIC-RELATED"/>
    <property type="match status" value="1"/>
</dbReference>
<gene>
    <name evidence="8" type="ORF">ACFQKE_09110</name>
</gene>
<dbReference type="Pfam" id="PF00127">
    <property type="entry name" value="Copper-bind"/>
    <property type="match status" value="1"/>
</dbReference>
<dbReference type="RefSeq" id="WP_379703675.1">
    <property type="nucleotide sequence ID" value="NZ_JBHTAT010000001.1"/>
</dbReference>
<keyword evidence="4" id="KW-0249">Electron transport</keyword>
<dbReference type="PANTHER" id="PTHR34192:SF10">
    <property type="entry name" value="PLASTOCYANIN MAJOR ISOFORM, CHLOROPLASTIC-RELATED"/>
    <property type="match status" value="1"/>
</dbReference>
<dbReference type="SUPFAM" id="SSF49503">
    <property type="entry name" value="Cupredoxins"/>
    <property type="match status" value="1"/>
</dbReference>